<dbReference type="InterPro" id="IPR038135">
    <property type="entry name" value="Methylthiotransferase_N_sf"/>
</dbReference>
<keyword evidence="4" id="KW-0004">4Fe-4S</keyword>
<evidence type="ECO:0000313" key="18">
    <source>
        <dbReference type="EMBL" id="HJB75314.1"/>
    </source>
</evidence>
<dbReference type="SMART" id="SM00729">
    <property type="entry name" value="Elp3"/>
    <property type="match status" value="1"/>
</dbReference>
<dbReference type="Proteomes" id="UP000823877">
    <property type="component" value="Unassembled WGS sequence"/>
</dbReference>
<evidence type="ECO:0000256" key="9">
    <source>
        <dbReference type="ARBA" id="ARBA00022723"/>
    </source>
</evidence>
<comment type="similarity">
    <text evidence="14">Belongs to the methylthiotransferase family. MtaB subfamily.</text>
</comment>
<evidence type="ECO:0000256" key="1">
    <source>
        <dbReference type="ARBA" id="ARBA00001966"/>
    </source>
</evidence>
<dbReference type="PROSITE" id="PS01278">
    <property type="entry name" value="MTTASE_RADICAL"/>
    <property type="match status" value="1"/>
</dbReference>
<keyword evidence="7" id="KW-0949">S-adenosyl-L-methionine</keyword>
<dbReference type="PANTHER" id="PTHR11918:SF45">
    <property type="entry name" value="THREONYLCARBAMOYLADENOSINE TRNA METHYLTHIOTRANSFERASE"/>
    <property type="match status" value="1"/>
</dbReference>
<evidence type="ECO:0000256" key="6">
    <source>
        <dbReference type="ARBA" id="ARBA00022679"/>
    </source>
</evidence>
<dbReference type="GO" id="GO:0035598">
    <property type="term" value="F:tRNA (N(6)-L-threonylcarbamoyladenosine(37)-C(2))-methylthiotransferase activity"/>
    <property type="evidence" value="ECO:0007669"/>
    <property type="project" value="UniProtKB-EC"/>
</dbReference>
<keyword evidence="6" id="KW-0808">Transferase</keyword>
<evidence type="ECO:0000256" key="2">
    <source>
        <dbReference type="ARBA" id="ARBA00002399"/>
    </source>
</evidence>
<evidence type="ECO:0000256" key="12">
    <source>
        <dbReference type="ARBA" id="ARBA00031213"/>
    </source>
</evidence>
<dbReference type="NCBIfam" id="TIGR01579">
    <property type="entry name" value="MiaB-like-C"/>
    <property type="match status" value="1"/>
</dbReference>
<dbReference type="AlphaFoldDB" id="A0A9D2S9T1"/>
<comment type="cofactor">
    <cofactor evidence="1">
        <name>[4Fe-4S] cluster</name>
        <dbReference type="ChEBI" id="CHEBI:49883"/>
    </cofactor>
</comment>
<dbReference type="InterPro" id="IPR007197">
    <property type="entry name" value="rSAM"/>
</dbReference>
<evidence type="ECO:0000256" key="7">
    <source>
        <dbReference type="ARBA" id="ARBA00022691"/>
    </source>
</evidence>
<comment type="caution">
    <text evidence="18">The sequence shown here is derived from an EMBL/GenBank/DDBJ whole genome shotgun (WGS) entry which is preliminary data.</text>
</comment>
<feature type="domain" description="MTTase N-terminal" evidence="16">
    <location>
        <begin position="1"/>
        <end position="113"/>
    </location>
</feature>
<reference evidence="18" key="1">
    <citation type="journal article" date="2021" name="PeerJ">
        <title>Extensive microbial diversity within the chicken gut microbiome revealed by metagenomics and culture.</title>
        <authorList>
            <person name="Gilroy R."/>
            <person name="Ravi A."/>
            <person name="Getino M."/>
            <person name="Pursley I."/>
            <person name="Horton D.L."/>
            <person name="Alikhan N.F."/>
            <person name="Baker D."/>
            <person name="Gharbi K."/>
            <person name="Hall N."/>
            <person name="Watson M."/>
            <person name="Adriaenssens E.M."/>
            <person name="Foster-Nyarko E."/>
            <person name="Jarju S."/>
            <person name="Secka A."/>
            <person name="Antonio M."/>
            <person name="Oren A."/>
            <person name="Chaudhuri R.R."/>
            <person name="La Ragione R."/>
            <person name="Hildebrand F."/>
            <person name="Pallen M.J."/>
        </authorList>
    </citation>
    <scope>NUCLEOTIDE SEQUENCE</scope>
    <source>
        <strain evidence="18">CHK188-16595</strain>
    </source>
</reference>
<dbReference type="InterPro" id="IPR006638">
    <property type="entry name" value="Elp3/MiaA/NifB-like_rSAM"/>
</dbReference>
<dbReference type="Pfam" id="PF04055">
    <property type="entry name" value="Radical_SAM"/>
    <property type="match status" value="1"/>
</dbReference>
<dbReference type="SUPFAM" id="SSF102114">
    <property type="entry name" value="Radical SAM enzymes"/>
    <property type="match status" value="1"/>
</dbReference>
<comment type="function">
    <text evidence="2">Catalyzes the methylthiolation of N6-threonylcarbamoyladenosine (t(6)A), leading to the formation of 2-methylthio-N6-threonylcarbamoyladenosine (ms(2)t(6)A) at position 37 in tRNAs that read codons beginning with adenine.</text>
</comment>
<sequence>MKAAFYTLGCKVNQAESEYMAELLQKAGFEIVNPNDEADYYIVNSCTVTATADQKTRQSVRRFKRKHPNSTVILTGCMPQAFPKDAEKLEQADIVLGNKNDNDILDLINKHAAQKNRIIRLSEHQNGEKFAPCSVRAFGGRVRAFVKIEDGCDRFCSYCIIPKSRGRVRSKPLEDLKQEVTDLAANGIKEVVLVGINLSAYGKGTDFNIADAVETCAGVDGISRIRLGSLEPDHITDSIISRLSTVHKFCPQFHISLQSGCNKTLKNMNRHYTAEEYEELCNKLRAAFKDCSLTTDVMVGFHEETEQDFEESLAFVKRIRFEKVHVFPYSERTGTAASKRGDSVSKQEKDRRTSVMIAETEKIRQNYLERQIGKKVRLLVEGRVNSEYLRGYTKNYLPVLLKSAQDLTGCETDCIIQSVKNDECIANLDF</sequence>
<dbReference type="SFLD" id="SFLDS00029">
    <property type="entry name" value="Radical_SAM"/>
    <property type="match status" value="1"/>
</dbReference>
<dbReference type="SFLD" id="SFLDG01061">
    <property type="entry name" value="methylthiotransferase"/>
    <property type="match status" value="1"/>
</dbReference>
<dbReference type="SFLD" id="SFLDG01082">
    <property type="entry name" value="B12-binding_domain_containing"/>
    <property type="match status" value="1"/>
</dbReference>
<dbReference type="PROSITE" id="PS51918">
    <property type="entry name" value="RADICAL_SAM"/>
    <property type="match status" value="1"/>
</dbReference>
<evidence type="ECO:0000256" key="5">
    <source>
        <dbReference type="ARBA" id="ARBA00022490"/>
    </source>
</evidence>
<reference evidence="18" key="2">
    <citation type="submission" date="2021-04" db="EMBL/GenBank/DDBJ databases">
        <authorList>
            <person name="Gilroy R."/>
        </authorList>
    </citation>
    <scope>NUCLEOTIDE SEQUENCE</scope>
    <source>
        <strain evidence="18">CHK188-16595</strain>
    </source>
</reference>
<feature type="domain" description="Radical SAM core" evidence="17">
    <location>
        <begin position="138"/>
        <end position="366"/>
    </location>
</feature>
<dbReference type="InterPro" id="IPR058240">
    <property type="entry name" value="rSAM_sf"/>
</dbReference>
<dbReference type="NCBIfam" id="TIGR00089">
    <property type="entry name" value="MiaB/RimO family radical SAM methylthiotransferase"/>
    <property type="match status" value="1"/>
</dbReference>
<keyword evidence="8" id="KW-0819">tRNA processing</keyword>
<evidence type="ECO:0000259" key="17">
    <source>
        <dbReference type="PROSITE" id="PS51918"/>
    </source>
</evidence>
<gene>
    <name evidence="18" type="primary">mtaB</name>
    <name evidence="18" type="ORF">IAA37_06530</name>
</gene>
<evidence type="ECO:0000256" key="14">
    <source>
        <dbReference type="ARBA" id="ARBA00061574"/>
    </source>
</evidence>
<keyword evidence="10" id="KW-0408">Iron</keyword>
<dbReference type="InterPro" id="IPR005839">
    <property type="entry name" value="Methylthiotransferase"/>
</dbReference>
<comment type="catalytic activity">
    <reaction evidence="13">
        <text>N(6)-L-threonylcarbamoyladenosine(37) in tRNA + (sulfur carrier)-SH + AH2 + 2 S-adenosyl-L-methionine = 2-methylsulfanyl-N(6)-L-threonylcarbamoyladenosine(37) in tRNA + (sulfur carrier)-H + 5'-deoxyadenosine + L-methionine + A + S-adenosyl-L-homocysteine + 2 H(+)</text>
        <dbReference type="Rhea" id="RHEA:37075"/>
        <dbReference type="Rhea" id="RHEA-COMP:10163"/>
        <dbReference type="Rhea" id="RHEA-COMP:11092"/>
        <dbReference type="Rhea" id="RHEA-COMP:14737"/>
        <dbReference type="Rhea" id="RHEA-COMP:14739"/>
        <dbReference type="ChEBI" id="CHEBI:13193"/>
        <dbReference type="ChEBI" id="CHEBI:15378"/>
        <dbReference type="ChEBI" id="CHEBI:17319"/>
        <dbReference type="ChEBI" id="CHEBI:17499"/>
        <dbReference type="ChEBI" id="CHEBI:29917"/>
        <dbReference type="ChEBI" id="CHEBI:57844"/>
        <dbReference type="ChEBI" id="CHEBI:57856"/>
        <dbReference type="ChEBI" id="CHEBI:59789"/>
        <dbReference type="ChEBI" id="CHEBI:64428"/>
        <dbReference type="ChEBI" id="CHEBI:74418"/>
        <dbReference type="ChEBI" id="CHEBI:74420"/>
        <dbReference type="EC" id="2.8.4.5"/>
    </reaction>
</comment>
<dbReference type="Pfam" id="PF00919">
    <property type="entry name" value="UPF0004"/>
    <property type="match status" value="1"/>
</dbReference>
<dbReference type="GO" id="GO:0046872">
    <property type="term" value="F:metal ion binding"/>
    <property type="evidence" value="ECO:0007669"/>
    <property type="project" value="UniProtKB-KW"/>
</dbReference>
<dbReference type="CDD" id="cd01335">
    <property type="entry name" value="Radical_SAM"/>
    <property type="match status" value="1"/>
</dbReference>
<evidence type="ECO:0000256" key="13">
    <source>
        <dbReference type="ARBA" id="ARBA00051661"/>
    </source>
</evidence>
<dbReference type="EMBL" id="DWXN01000012">
    <property type="protein sequence ID" value="HJB75314.1"/>
    <property type="molecule type" value="Genomic_DNA"/>
</dbReference>
<accession>A0A9D2S9T1</accession>
<evidence type="ECO:0000256" key="8">
    <source>
        <dbReference type="ARBA" id="ARBA00022694"/>
    </source>
</evidence>
<dbReference type="Gene3D" id="3.80.30.20">
    <property type="entry name" value="tm_1862 like domain"/>
    <property type="match status" value="1"/>
</dbReference>
<proteinExistence type="inferred from homology"/>
<dbReference type="InterPro" id="IPR020612">
    <property type="entry name" value="Methylthiotransferase_CS"/>
</dbReference>
<evidence type="ECO:0000256" key="3">
    <source>
        <dbReference type="ARBA" id="ARBA00013273"/>
    </source>
</evidence>
<name>A0A9D2S9T1_9FIRM</name>
<dbReference type="InterPro" id="IPR013848">
    <property type="entry name" value="Methylthiotransferase_N"/>
</dbReference>
<keyword evidence="11" id="KW-0411">Iron-sulfur</keyword>
<keyword evidence="9" id="KW-0479">Metal-binding</keyword>
<keyword evidence="5" id="KW-0963">Cytoplasm</keyword>
<evidence type="ECO:0000256" key="11">
    <source>
        <dbReference type="ARBA" id="ARBA00023014"/>
    </source>
</evidence>
<dbReference type="InterPro" id="IPR023404">
    <property type="entry name" value="rSAM_horseshoe"/>
</dbReference>
<dbReference type="PANTHER" id="PTHR11918">
    <property type="entry name" value="RADICAL SAM PROTEINS"/>
    <property type="match status" value="1"/>
</dbReference>
<dbReference type="Gene3D" id="3.40.50.12160">
    <property type="entry name" value="Methylthiotransferase, N-terminal domain"/>
    <property type="match status" value="1"/>
</dbReference>
<evidence type="ECO:0000313" key="19">
    <source>
        <dbReference type="Proteomes" id="UP000823877"/>
    </source>
</evidence>
<dbReference type="EC" id="2.8.4.5" evidence="3"/>
<dbReference type="FunFam" id="3.40.50.12160:FF:000004">
    <property type="entry name" value="Threonylcarbamoyladenosine tRNA methylthiotransferase MtaB"/>
    <property type="match status" value="1"/>
</dbReference>
<dbReference type="PROSITE" id="PS51449">
    <property type="entry name" value="MTTASE_N"/>
    <property type="match status" value="1"/>
</dbReference>
<dbReference type="GO" id="GO:0051539">
    <property type="term" value="F:4 iron, 4 sulfur cluster binding"/>
    <property type="evidence" value="ECO:0007669"/>
    <property type="project" value="UniProtKB-KW"/>
</dbReference>
<evidence type="ECO:0000256" key="10">
    <source>
        <dbReference type="ARBA" id="ARBA00023004"/>
    </source>
</evidence>
<dbReference type="FunFam" id="3.80.30.20:FF:000001">
    <property type="entry name" value="tRNA-2-methylthio-N(6)-dimethylallyladenosine synthase 2"/>
    <property type="match status" value="1"/>
</dbReference>
<organism evidence="18 19">
    <name type="scientific">Candidatus Eubacterium faecale</name>
    <dbReference type="NCBI Taxonomy" id="2838568"/>
    <lineage>
        <taxon>Bacteria</taxon>
        <taxon>Bacillati</taxon>
        <taxon>Bacillota</taxon>
        <taxon>Clostridia</taxon>
        <taxon>Eubacteriales</taxon>
        <taxon>Eubacteriaceae</taxon>
        <taxon>Eubacterium</taxon>
    </lineage>
</organism>
<evidence type="ECO:0000259" key="16">
    <source>
        <dbReference type="PROSITE" id="PS51449"/>
    </source>
</evidence>
<dbReference type="InterPro" id="IPR006467">
    <property type="entry name" value="MiaB-like_bact"/>
</dbReference>
<evidence type="ECO:0000256" key="4">
    <source>
        <dbReference type="ARBA" id="ARBA00022485"/>
    </source>
</evidence>
<evidence type="ECO:0000256" key="15">
    <source>
        <dbReference type="ARBA" id="ARBA00069898"/>
    </source>
</evidence>
<protein>
    <recommendedName>
        <fullName evidence="15">Threonylcarbamoyladenosine tRNA methylthiotransferase MtaB</fullName>
        <ecNumber evidence="3">2.8.4.5</ecNumber>
    </recommendedName>
    <alternativeName>
        <fullName evidence="12">tRNA-t(6)A37 methylthiotransferase</fullName>
    </alternativeName>
</protein>